<evidence type="ECO:0000313" key="3">
    <source>
        <dbReference type="EMBL" id="MDQ7917026.1"/>
    </source>
</evidence>
<dbReference type="Proteomes" id="UP001230915">
    <property type="component" value="Unassembled WGS sequence"/>
</dbReference>
<evidence type="ECO:0000313" key="4">
    <source>
        <dbReference type="Proteomes" id="UP001230915"/>
    </source>
</evidence>
<keyword evidence="4" id="KW-1185">Reference proteome</keyword>
<reference evidence="3 4" key="1">
    <citation type="submission" date="2023-08" db="EMBL/GenBank/DDBJ databases">
        <title>Mesonia sp. MT50, isolated from deep-sea sediment of the Mariana Trench.</title>
        <authorList>
            <person name="Fu H."/>
        </authorList>
    </citation>
    <scope>NUCLEOTIDE SEQUENCE [LARGE SCALE GENOMIC DNA]</scope>
    <source>
        <strain evidence="3 4">MT50</strain>
    </source>
</reference>
<dbReference type="PANTHER" id="PTHR11178:SF1">
    <property type="entry name" value="NFU1 IRON-SULFUR CLUSTER SCAFFOLD HOMOLOG, MITOCHONDRIAL"/>
    <property type="match status" value="1"/>
</dbReference>
<dbReference type="InterPro" id="IPR036498">
    <property type="entry name" value="Nfu/NifU_N_sf"/>
</dbReference>
<feature type="domain" description="Scaffold protein Nfu/NifU N-terminal" evidence="2">
    <location>
        <begin position="6"/>
        <end position="92"/>
    </location>
</feature>
<dbReference type="SUPFAM" id="SSF117916">
    <property type="entry name" value="Fe-S cluster assembly (FSCA) domain-like"/>
    <property type="match status" value="1"/>
</dbReference>
<dbReference type="PANTHER" id="PTHR11178">
    <property type="entry name" value="IRON-SULFUR CLUSTER SCAFFOLD PROTEIN NFU-RELATED"/>
    <property type="match status" value="1"/>
</dbReference>
<dbReference type="InterPro" id="IPR034904">
    <property type="entry name" value="FSCA_dom_sf"/>
</dbReference>
<gene>
    <name evidence="3" type="ORF">RBU60_05510</name>
</gene>
<name>A0ABU1A006_9FLAO</name>
<dbReference type="SUPFAM" id="SSF110836">
    <property type="entry name" value="Hypothetical protein SAV1430"/>
    <property type="match status" value="2"/>
</dbReference>
<dbReference type="Gene3D" id="3.30.1370.70">
    <property type="entry name" value="Scaffold protein Nfu/NifU, N-terminal domain"/>
    <property type="match status" value="2"/>
</dbReference>
<evidence type="ECO:0000259" key="2">
    <source>
        <dbReference type="SMART" id="SM00932"/>
    </source>
</evidence>
<dbReference type="RefSeq" id="WP_308863711.1">
    <property type="nucleotide sequence ID" value="NZ_JAVHUL010000010.1"/>
</dbReference>
<sequence>MSNYLIEIKPTANKSIVKFEADRFLVNHQSYEFKNIDEASKSPLAQKLFHLPFVKTVYLAQNFVAIEKFDIVDWEDVQEELRIQLEELLNSGVQILKEPATKPQKAPTTVYAESTPNPRVMKFIANKKLVIQSIEFKNIDEASKSPLAKALFHFPFIKEVFLDQNYVSISKYDVAEWNDITSELREFIRSYIEEGKEILEEEAGAATRKDVSANQINSSTPSTAHLDETSKEIVSILDEYVKPAVASDGGNIMFESYDKKTKTVKVILQGACSGCPSSTLTLKNGIENMLKEMLQDKVETVEAING</sequence>
<dbReference type="Pfam" id="PF01106">
    <property type="entry name" value="NifU"/>
    <property type="match status" value="1"/>
</dbReference>
<dbReference type="InterPro" id="IPR001075">
    <property type="entry name" value="NIF_FeS_clus_asmbl_NifU_C"/>
</dbReference>
<comment type="caution">
    <text evidence="3">The sequence shown here is derived from an EMBL/GenBank/DDBJ whole genome shotgun (WGS) entry which is preliminary data.</text>
</comment>
<comment type="similarity">
    <text evidence="1">Belongs to the NifU family.</text>
</comment>
<proteinExistence type="inferred from homology"/>
<accession>A0ABU1A006</accession>
<feature type="domain" description="Scaffold protein Nfu/NifU N-terminal" evidence="2">
    <location>
        <begin position="110"/>
        <end position="195"/>
    </location>
</feature>
<dbReference type="EMBL" id="JAVHUL010000010">
    <property type="protein sequence ID" value="MDQ7917026.1"/>
    <property type="molecule type" value="Genomic_DNA"/>
</dbReference>
<organism evidence="3 4">
    <name type="scientific">Mesonia profundi</name>
    <dbReference type="NCBI Taxonomy" id="3070998"/>
    <lineage>
        <taxon>Bacteria</taxon>
        <taxon>Pseudomonadati</taxon>
        <taxon>Bacteroidota</taxon>
        <taxon>Flavobacteriia</taxon>
        <taxon>Flavobacteriales</taxon>
        <taxon>Flavobacteriaceae</taxon>
        <taxon>Mesonia</taxon>
    </lineage>
</organism>
<dbReference type="SMART" id="SM00932">
    <property type="entry name" value="Nfu_N"/>
    <property type="match status" value="2"/>
</dbReference>
<dbReference type="Pfam" id="PF08712">
    <property type="entry name" value="Nfu_N"/>
    <property type="match status" value="2"/>
</dbReference>
<dbReference type="InterPro" id="IPR014824">
    <property type="entry name" value="Nfu/NifU_N"/>
</dbReference>
<dbReference type="Gene3D" id="3.30.300.130">
    <property type="entry name" value="Fe-S cluster assembly (FSCA)"/>
    <property type="match status" value="1"/>
</dbReference>
<protein>
    <submittedName>
        <fullName evidence="3">NifU family protein</fullName>
    </submittedName>
</protein>
<evidence type="ECO:0000256" key="1">
    <source>
        <dbReference type="ARBA" id="ARBA00006420"/>
    </source>
</evidence>